<proteinExistence type="predicted"/>
<reference evidence="3 4" key="1">
    <citation type="journal article" date="2017" name="Front. Microbiol.">
        <title>Phaeobacter piscinae sp. nov., a species of the Roseobacter group and potential aquaculture probiont.</title>
        <authorList>
            <person name="Sonnenschein E.C."/>
            <person name="Phippen C.B.W."/>
            <person name="Nielsen K.F."/>
            <person name="Mateiu R.V."/>
            <person name="Melchiorsen J."/>
            <person name="Gram L."/>
            <person name="Overmann J."/>
            <person name="Freese H.M."/>
        </authorList>
    </citation>
    <scope>NUCLEOTIDE SEQUENCE [LARGE SCALE GENOMIC DNA]</scope>
    <source>
        <strain evidence="3 4">P63</strain>
    </source>
</reference>
<accession>A0AAC9ZA38</accession>
<dbReference type="EMBL" id="CP010784">
    <property type="protein sequence ID" value="ATF06372.1"/>
    <property type="molecule type" value="Genomic_DNA"/>
</dbReference>
<dbReference type="InterPro" id="IPR036709">
    <property type="entry name" value="Autotransporte_beta_dom_sf"/>
</dbReference>
<dbReference type="PROSITE" id="PS51208">
    <property type="entry name" value="AUTOTRANSPORTER"/>
    <property type="match status" value="1"/>
</dbReference>
<dbReference type="Pfam" id="PF03797">
    <property type="entry name" value="Autotransporter"/>
    <property type="match status" value="1"/>
</dbReference>
<keyword evidence="1" id="KW-0732">Signal</keyword>
<protein>
    <submittedName>
        <fullName evidence="3">Outer membrane autotransporter barrel domain protein</fullName>
    </submittedName>
</protein>
<evidence type="ECO:0000313" key="3">
    <source>
        <dbReference type="EMBL" id="ATF06372.1"/>
    </source>
</evidence>
<dbReference type="NCBIfam" id="TIGR01414">
    <property type="entry name" value="autotrans_barl"/>
    <property type="match status" value="1"/>
</dbReference>
<name>A0AAC9ZA38_9RHOB</name>
<dbReference type="GO" id="GO:0019867">
    <property type="term" value="C:outer membrane"/>
    <property type="evidence" value="ECO:0007669"/>
    <property type="project" value="InterPro"/>
</dbReference>
<evidence type="ECO:0000256" key="1">
    <source>
        <dbReference type="SAM" id="SignalP"/>
    </source>
</evidence>
<dbReference type="GeneID" id="31846692"/>
<organism evidence="3 4">
    <name type="scientific">Phaeobacter gallaeciensis</name>
    <dbReference type="NCBI Taxonomy" id="60890"/>
    <lineage>
        <taxon>Bacteria</taxon>
        <taxon>Pseudomonadati</taxon>
        <taxon>Pseudomonadota</taxon>
        <taxon>Alphaproteobacteria</taxon>
        <taxon>Rhodobacterales</taxon>
        <taxon>Roseobacteraceae</taxon>
        <taxon>Phaeobacter</taxon>
    </lineage>
</organism>
<sequence length="276" mass="29334">MEKALITFATVFALVASAGTSSAGPLCSQRQCGSHTGGDLNLTTNRDDQQYSTDFSLGELAGGEVFGTLEFGVSNLSSIVNTRLISADISSDAYDVTLGARWVADSALYIDGQLRYGHFDSSISLNGQNVADVSGSGYEVSVEVGKPLSLQNGLTLIPQMEFTYSDIHMDDAADRVGSSRIGSLLDGDTLMTRFGLRAERAFQSNTMLYGQIDVYHAFDSDTSLVAGQNTAALSIGGNVSLTDHSQLYAEVTSETELGSSSGDDTFSWNIGFEVQF</sequence>
<dbReference type="RefSeq" id="WP_024097716.1">
    <property type="nucleotide sequence ID" value="NZ_CP010588.1"/>
</dbReference>
<dbReference type="Gene3D" id="2.40.128.130">
    <property type="entry name" value="Autotransporter beta-domain"/>
    <property type="match status" value="1"/>
</dbReference>
<dbReference type="InterPro" id="IPR005546">
    <property type="entry name" value="Autotransporte_beta"/>
</dbReference>
<dbReference type="Proteomes" id="UP000217545">
    <property type="component" value="Chromosome"/>
</dbReference>
<evidence type="ECO:0000313" key="4">
    <source>
        <dbReference type="Proteomes" id="UP000217545"/>
    </source>
</evidence>
<feature type="signal peptide" evidence="1">
    <location>
        <begin position="1"/>
        <end position="23"/>
    </location>
</feature>
<dbReference type="SUPFAM" id="SSF103515">
    <property type="entry name" value="Autotransporter"/>
    <property type="match status" value="1"/>
</dbReference>
<evidence type="ECO:0000259" key="2">
    <source>
        <dbReference type="PROSITE" id="PS51208"/>
    </source>
</evidence>
<gene>
    <name evidence="3" type="ORF">PhaeoP63_02307</name>
</gene>
<feature type="chain" id="PRO_5042194541" evidence="1">
    <location>
        <begin position="24"/>
        <end position="276"/>
    </location>
</feature>
<feature type="domain" description="Autotransporter" evidence="2">
    <location>
        <begin position="1"/>
        <end position="276"/>
    </location>
</feature>
<dbReference type="SMART" id="SM00869">
    <property type="entry name" value="Autotransporter"/>
    <property type="match status" value="1"/>
</dbReference>
<dbReference type="AlphaFoldDB" id="A0AAC9ZA38"/>
<dbReference type="InterPro" id="IPR006315">
    <property type="entry name" value="OM_autotransptr_brl_dom"/>
</dbReference>